<evidence type="ECO:0000259" key="1">
    <source>
        <dbReference type="SMART" id="SM00587"/>
    </source>
</evidence>
<dbReference type="AlphaFoldDB" id="A0A6P8ZF00"/>
<dbReference type="OrthoDB" id="191037at2759"/>
<dbReference type="InterPro" id="IPR004119">
    <property type="entry name" value="EcKL"/>
</dbReference>
<dbReference type="Gene3D" id="3.90.1200.10">
    <property type="match status" value="1"/>
</dbReference>
<evidence type="ECO:0000313" key="2">
    <source>
        <dbReference type="Proteomes" id="UP000515160"/>
    </source>
</evidence>
<protein>
    <submittedName>
        <fullName evidence="3">Uncharacterized protein LOC117576559 isoform X1</fullName>
    </submittedName>
</protein>
<feature type="domain" description="CHK kinase-like" evidence="1">
    <location>
        <begin position="134"/>
        <end position="326"/>
    </location>
</feature>
<dbReference type="SUPFAM" id="SSF56112">
    <property type="entry name" value="Protein kinase-like (PK-like)"/>
    <property type="match status" value="1"/>
</dbReference>
<dbReference type="InterPro" id="IPR015897">
    <property type="entry name" value="CHK_kinase-like"/>
</dbReference>
<gene>
    <name evidence="3" type="primary">LOC117576559</name>
</gene>
<accession>A0A6P8ZF00</accession>
<name>A0A6P8ZF00_DROAB</name>
<dbReference type="PANTHER" id="PTHR11012">
    <property type="entry name" value="PROTEIN KINASE-LIKE DOMAIN-CONTAINING"/>
    <property type="match status" value="1"/>
</dbReference>
<keyword evidence="2" id="KW-1185">Reference proteome</keyword>
<dbReference type="PANTHER" id="PTHR11012:SF6">
    <property type="entry name" value="CHK DOMAIN OV1-RELATED"/>
    <property type="match status" value="1"/>
</dbReference>
<dbReference type="GeneID" id="117576559"/>
<reference evidence="3" key="1">
    <citation type="submission" date="2025-08" db="UniProtKB">
        <authorList>
            <consortium name="RefSeq"/>
        </authorList>
    </citation>
    <scope>IDENTIFICATION</scope>
    <source>
        <strain evidence="3">15112-1751.03</strain>
        <tissue evidence="3">Whole Adult</tissue>
    </source>
</reference>
<proteinExistence type="predicted"/>
<dbReference type="RefSeq" id="XP_034117287.1">
    <property type="nucleotide sequence ID" value="XM_034261396.2"/>
</dbReference>
<evidence type="ECO:0000313" key="3">
    <source>
        <dbReference type="RefSeq" id="XP_034117287.1"/>
    </source>
</evidence>
<dbReference type="InterPro" id="IPR011009">
    <property type="entry name" value="Kinase-like_dom_sf"/>
</dbReference>
<dbReference type="SMART" id="SM00587">
    <property type="entry name" value="CHK"/>
    <property type="match status" value="1"/>
</dbReference>
<sequence length="414" mass="47111">MATQAPVSQVPDWVKAEIFIDVLKESVAGFSKIKSFKAAGGSAAGENYATIMLRVNIEVELIDGKEKSVSYMLKLPHQSEMFQAMMKINNIFEAERAAYNTIVPEMEQLYRDAGVEVKFGAKSYDLKDAKTDYVLLEDLAPQGFKNMNRLEGLDQAHTESALRKLSQWHAASVARVAQIGSYPEKYNTGFFTEQNRPIVTEINASMAKGFLESFATYEDNEEYLNIVKSLQPKLTDIYYKLAEPDTSGLNVLNHGDFWSNNMMFSHDSSGKIKETYLVDFQMPKYGSVAHDLLYFLISSTKFEDKLTKFDYYIKFYHENLVESLKILKYSKPLPTLREIHIALIKNGFWGYFTATGVMGAVLVDPTENASLDNFLGDTEEGVNFKSLLYSNPRYRKHMKIILPWLLNRGVFEEC</sequence>
<dbReference type="Pfam" id="PF02958">
    <property type="entry name" value="EcKL"/>
    <property type="match status" value="1"/>
</dbReference>
<organism evidence="2 3">
    <name type="scientific">Drosophila albomicans</name>
    <name type="common">Fruit fly</name>
    <dbReference type="NCBI Taxonomy" id="7291"/>
    <lineage>
        <taxon>Eukaryota</taxon>
        <taxon>Metazoa</taxon>
        <taxon>Ecdysozoa</taxon>
        <taxon>Arthropoda</taxon>
        <taxon>Hexapoda</taxon>
        <taxon>Insecta</taxon>
        <taxon>Pterygota</taxon>
        <taxon>Neoptera</taxon>
        <taxon>Endopterygota</taxon>
        <taxon>Diptera</taxon>
        <taxon>Brachycera</taxon>
        <taxon>Muscomorpha</taxon>
        <taxon>Ephydroidea</taxon>
        <taxon>Drosophilidae</taxon>
        <taxon>Drosophila</taxon>
    </lineage>
</organism>
<dbReference type="Proteomes" id="UP000515160">
    <property type="component" value="Chromosome 2R"/>
</dbReference>